<dbReference type="PANTHER" id="PTHR10869">
    <property type="entry name" value="PROLYL 4-HYDROXYLASE ALPHA SUBUNIT"/>
    <property type="match status" value="1"/>
</dbReference>
<gene>
    <name evidence="8" type="ORF">Pmani_011593</name>
</gene>
<dbReference type="GO" id="GO:0005783">
    <property type="term" value="C:endoplasmic reticulum"/>
    <property type="evidence" value="ECO:0007669"/>
    <property type="project" value="TreeGrafter"/>
</dbReference>
<dbReference type="InterPro" id="IPR005123">
    <property type="entry name" value="Oxoglu/Fe-dep_dioxygenase_dom"/>
</dbReference>
<dbReference type="InterPro" id="IPR006620">
    <property type="entry name" value="Pro_4_hyd_alph"/>
</dbReference>
<evidence type="ECO:0000259" key="7">
    <source>
        <dbReference type="PROSITE" id="PS51471"/>
    </source>
</evidence>
<protein>
    <recommendedName>
        <fullName evidence="7">Fe2OG dioxygenase domain-containing protein</fullName>
    </recommendedName>
</protein>
<evidence type="ECO:0000256" key="3">
    <source>
        <dbReference type="ARBA" id="ARBA00022896"/>
    </source>
</evidence>
<dbReference type="GO" id="GO:0005506">
    <property type="term" value="F:iron ion binding"/>
    <property type="evidence" value="ECO:0007669"/>
    <property type="project" value="InterPro"/>
</dbReference>
<dbReference type="InterPro" id="IPR044862">
    <property type="entry name" value="Pro_4_hyd_alph_FE2OG_OXY"/>
</dbReference>
<name>A0AAE1UG21_9EUCA</name>
<comment type="cofactor">
    <cofactor evidence="1">
        <name>L-ascorbate</name>
        <dbReference type="ChEBI" id="CHEBI:38290"/>
    </cofactor>
</comment>
<dbReference type="Pfam" id="PF13640">
    <property type="entry name" value="2OG-FeII_Oxy_3"/>
    <property type="match status" value="1"/>
</dbReference>
<dbReference type="InterPro" id="IPR045054">
    <property type="entry name" value="P4HA-like"/>
</dbReference>
<dbReference type="EMBL" id="JAWZYT010000930">
    <property type="protein sequence ID" value="KAK4317329.1"/>
    <property type="molecule type" value="Genomic_DNA"/>
</dbReference>
<keyword evidence="9" id="KW-1185">Reference proteome</keyword>
<dbReference type="Gene3D" id="2.60.120.620">
    <property type="entry name" value="q2cbj1_9rhob like domain"/>
    <property type="match status" value="1"/>
</dbReference>
<dbReference type="PROSITE" id="PS51471">
    <property type="entry name" value="FE2OG_OXY"/>
    <property type="match status" value="1"/>
</dbReference>
<dbReference type="Proteomes" id="UP001292094">
    <property type="component" value="Unassembled WGS sequence"/>
</dbReference>
<dbReference type="GO" id="GO:0031418">
    <property type="term" value="F:L-ascorbic acid binding"/>
    <property type="evidence" value="ECO:0007669"/>
    <property type="project" value="UniProtKB-KW"/>
</dbReference>
<keyword evidence="4" id="KW-0223">Dioxygenase</keyword>
<reference evidence="8" key="1">
    <citation type="submission" date="2023-11" db="EMBL/GenBank/DDBJ databases">
        <title>Genome assemblies of two species of porcelain crab, Petrolisthes cinctipes and Petrolisthes manimaculis (Anomura: Porcellanidae).</title>
        <authorList>
            <person name="Angst P."/>
        </authorList>
    </citation>
    <scope>NUCLEOTIDE SEQUENCE</scope>
    <source>
        <strain evidence="8">PB745_02</strain>
        <tissue evidence="8">Gill</tissue>
    </source>
</reference>
<keyword evidence="3" id="KW-0847">Vitamin C</keyword>
<evidence type="ECO:0000313" key="9">
    <source>
        <dbReference type="Proteomes" id="UP001292094"/>
    </source>
</evidence>
<accession>A0AAE1UG21</accession>
<keyword evidence="5" id="KW-0560">Oxidoreductase</keyword>
<evidence type="ECO:0000256" key="5">
    <source>
        <dbReference type="ARBA" id="ARBA00023002"/>
    </source>
</evidence>
<evidence type="ECO:0000256" key="1">
    <source>
        <dbReference type="ARBA" id="ARBA00001961"/>
    </source>
</evidence>
<keyword evidence="6" id="KW-0408">Iron</keyword>
<evidence type="ECO:0000256" key="6">
    <source>
        <dbReference type="ARBA" id="ARBA00023004"/>
    </source>
</evidence>
<feature type="domain" description="Fe2OG dioxygenase" evidence="7">
    <location>
        <begin position="83"/>
        <end position="205"/>
    </location>
</feature>
<proteinExistence type="predicted"/>
<sequence>MFLDMVLYFWIRLRYMSISSLLRLKVSTIQYERLGENSRTSTLRVSHTAWLFNGSHPMLPRLAQRVAQITGLHVYESFDDTMAGEGLQVLNYGIGGFYMAHMDLLFRNDPVKMKHCWPVLTNDTCERFVFLPGDRIATWMFYMSDVTAGGRTSFPNAGVSAPAVRGSAVFWYNTKLNGQPNHQSLHGGCPVLMGEKWVANKWIRENANFLRRPCTTDNDQ</sequence>
<keyword evidence="2" id="KW-0479">Metal-binding</keyword>
<evidence type="ECO:0000256" key="2">
    <source>
        <dbReference type="ARBA" id="ARBA00022723"/>
    </source>
</evidence>
<organism evidence="8 9">
    <name type="scientific">Petrolisthes manimaculis</name>
    <dbReference type="NCBI Taxonomy" id="1843537"/>
    <lineage>
        <taxon>Eukaryota</taxon>
        <taxon>Metazoa</taxon>
        <taxon>Ecdysozoa</taxon>
        <taxon>Arthropoda</taxon>
        <taxon>Crustacea</taxon>
        <taxon>Multicrustacea</taxon>
        <taxon>Malacostraca</taxon>
        <taxon>Eumalacostraca</taxon>
        <taxon>Eucarida</taxon>
        <taxon>Decapoda</taxon>
        <taxon>Pleocyemata</taxon>
        <taxon>Anomura</taxon>
        <taxon>Galatheoidea</taxon>
        <taxon>Porcellanidae</taxon>
        <taxon>Petrolisthes</taxon>
    </lineage>
</organism>
<dbReference type="SMART" id="SM00702">
    <property type="entry name" value="P4Hc"/>
    <property type="match status" value="1"/>
</dbReference>
<dbReference type="AlphaFoldDB" id="A0AAE1UG21"/>
<evidence type="ECO:0000313" key="8">
    <source>
        <dbReference type="EMBL" id="KAK4317329.1"/>
    </source>
</evidence>
<dbReference type="PANTHER" id="PTHR10869:SF244">
    <property type="entry name" value="PROLYL 4-HYDROXYLASE SUBUNIT ALPHA-2"/>
    <property type="match status" value="1"/>
</dbReference>
<comment type="caution">
    <text evidence="8">The sequence shown here is derived from an EMBL/GenBank/DDBJ whole genome shotgun (WGS) entry which is preliminary data.</text>
</comment>
<dbReference type="GO" id="GO:0004656">
    <property type="term" value="F:procollagen-proline 4-dioxygenase activity"/>
    <property type="evidence" value="ECO:0007669"/>
    <property type="project" value="TreeGrafter"/>
</dbReference>
<evidence type="ECO:0000256" key="4">
    <source>
        <dbReference type="ARBA" id="ARBA00022964"/>
    </source>
</evidence>